<organism evidence="1 2">
    <name type="scientific">Xylaria bambusicola</name>
    <dbReference type="NCBI Taxonomy" id="326684"/>
    <lineage>
        <taxon>Eukaryota</taxon>
        <taxon>Fungi</taxon>
        <taxon>Dikarya</taxon>
        <taxon>Ascomycota</taxon>
        <taxon>Pezizomycotina</taxon>
        <taxon>Sordariomycetes</taxon>
        <taxon>Xylariomycetidae</taxon>
        <taxon>Xylariales</taxon>
        <taxon>Xylariaceae</taxon>
        <taxon>Xylaria</taxon>
    </lineage>
</organism>
<protein>
    <submittedName>
        <fullName evidence="1">Uncharacterized protein</fullName>
    </submittedName>
</protein>
<sequence length="70" mass="7587">MVEAVHAIDLKSVRAAACVFGLIIFQWKQVTSASRLLGAVRSMLGLLKSDSPFCWFVSSPVSPTRHAVQA</sequence>
<dbReference type="AlphaFoldDB" id="A0AAN7UUX7"/>
<evidence type="ECO:0000313" key="2">
    <source>
        <dbReference type="Proteomes" id="UP001305414"/>
    </source>
</evidence>
<comment type="caution">
    <text evidence="1">The sequence shown here is derived from an EMBL/GenBank/DDBJ whole genome shotgun (WGS) entry which is preliminary data.</text>
</comment>
<dbReference type="Proteomes" id="UP001305414">
    <property type="component" value="Unassembled WGS sequence"/>
</dbReference>
<keyword evidence="2" id="KW-1185">Reference proteome</keyword>
<dbReference type="EMBL" id="JAWHQM010000025">
    <property type="protein sequence ID" value="KAK5632501.1"/>
    <property type="molecule type" value="Genomic_DNA"/>
</dbReference>
<evidence type="ECO:0000313" key="1">
    <source>
        <dbReference type="EMBL" id="KAK5632501.1"/>
    </source>
</evidence>
<name>A0AAN7UUX7_9PEZI</name>
<proteinExistence type="predicted"/>
<reference evidence="1 2" key="1">
    <citation type="submission" date="2023-10" db="EMBL/GenBank/DDBJ databases">
        <title>Draft genome sequence of Xylaria bambusicola isolate GMP-LS, the root and basal stem rot pathogen of sugarcane in Indonesia.</title>
        <authorList>
            <person name="Selvaraj P."/>
            <person name="Muralishankar V."/>
            <person name="Muruganantham S."/>
            <person name="Sp S."/>
            <person name="Haryani S."/>
            <person name="Lau K.J.X."/>
            <person name="Naqvi N.I."/>
        </authorList>
    </citation>
    <scope>NUCLEOTIDE SEQUENCE [LARGE SCALE GENOMIC DNA]</scope>
    <source>
        <strain evidence="1">GMP-LS</strain>
    </source>
</reference>
<gene>
    <name evidence="1" type="ORF">RRF57_008215</name>
</gene>
<accession>A0AAN7UUX7</accession>